<feature type="transmembrane region" description="Helical" evidence="8">
    <location>
        <begin position="41"/>
        <end position="63"/>
    </location>
</feature>
<dbReference type="InterPro" id="IPR037185">
    <property type="entry name" value="EmrE-like"/>
</dbReference>
<evidence type="ECO:0000256" key="7">
    <source>
        <dbReference type="ARBA" id="ARBA00023136"/>
    </source>
</evidence>
<dbReference type="NCBIfam" id="TIGR00688">
    <property type="entry name" value="rarD"/>
    <property type="match status" value="1"/>
</dbReference>
<feature type="transmembrane region" description="Helical" evidence="8">
    <location>
        <begin position="75"/>
        <end position="94"/>
    </location>
</feature>
<dbReference type="SUPFAM" id="SSF103481">
    <property type="entry name" value="Multidrug resistance efflux transporter EmrE"/>
    <property type="match status" value="2"/>
</dbReference>
<keyword evidence="11" id="KW-1185">Reference proteome</keyword>
<dbReference type="OrthoDB" id="369870at2"/>
<dbReference type="GO" id="GO:0005886">
    <property type="term" value="C:plasma membrane"/>
    <property type="evidence" value="ECO:0007669"/>
    <property type="project" value="UniProtKB-SubCell"/>
</dbReference>
<keyword evidence="5 8" id="KW-0812">Transmembrane</keyword>
<evidence type="ECO:0000256" key="4">
    <source>
        <dbReference type="ARBA" id="ARBA00022475"/>
    </source>
</evidence>
<gene>
    <name evidence="10" type="primary">rarD</name>
    <name evidence="10" type="ORF">ET996_07865</name>
</gene>
<name>A0A4Q9KKA8_PROTD</name>
<sequence>MTRSSDAQRTGLLAGVTAYFLWGLFPLYWPLLKPAGAFEILAHRIVWSFVSVLLVLLVLRQSWRWVAGVFTRANFPRLLAATLLIALNWVTYIFAVNSGHVVEASLGYFINPLANVLFGVLFFGERLGRGGRLGGLLAVAGVVVIAWGSFETLWVSLTLALSFGLYGVAKKKAHLPALQGLLVESGLLVVPCAAFLIVLAATGTGQFGTSVPADALLMLTGPITAIPLWLFAIAAPRLPLGVVGILQYLAPTIQFMIGVLVVGQHVTPTYWLGLVLVWIGSAVYLREALSGTRASTPDATGGSAH</sequence>
<feature type="transmembrane region" description="Helical" evidence="8">
    <location>
        <begin position="130"/>
        <end position="147"/>
    </location>
</feature>
<keyword evidence="7 8" id="KW-0472">Membrane</keyword>
<keyword evidence="3" id="KW-0813">Transport</keyword>
<feature type="transmembrane region" description="Helical" evidence="8">
    <location>
        <begin position="268"/>
        <end position="285"/>
    </location>
</feature>
<dbReference type="InterPro" id="IPR004626">
    <property type="entry name" value="RarD"/>
</dbReference>
<evidence type="ECO:0000256" key="5">
    <source>
        <dbReference type="ARBA" id="ARBA00022692"/>
    </source>
</evidence>
<comment type="caution">
    <text evidence="10">The sequence shown here is derived from an EMBL/GenBank/DDBJ whole genome shotgun (WGS) entry which is preliminary data.</text>
</comment>
<protein>
    <submittedName>
        <fullName evidence="10">EamA family transporter RarD</fullName>
    </submittedName>
</protein>
<accession>A0A4Q9KKA8</accession>
<keyword evidence="6 8" id="KW-1133">Transmembrane helix</keyword>
<comment type="subcellular location">
    <subcellularLocation>
        <location evidence="1">Cell membrane</location>
        <topology evidence="1">Multi-pass membrane protein</topology>
    </subcellularLocation>
</comment>
<feature type="transmembrane region" description="Helical" evidence="8">
    <location>
        <begin position="12"/>
        <end position="29"/>
    </location>
</feature>
<feature type="transmembrane region" description="Helical" evidence="8">
    <location>
        <begin position="106"/>
        <end position="123"/>
    </location>
</feature>
<evidence type="ECO:0000256" key="1">
    <source>
        <dbReference type="ARBA" id="ARBA00004651"/>
    </source>
</evidence>
<feature type="domain" description="EamA" evidence="9">
    <location>
        <begin position="10"/>
        <end position="146"/>
    </location>
</feature>
<dbReference type="PANTHER" id="PTHR22911:SF137">
    <property type="entry name" value="SOLUTE CARRIER FAMILY 35 MEMBER G2-RELATED"/>
    <property type="match status" value="1"/>
</dbReference>
<evidence type="ECO:0000256" key="3">
    <source>
        <dbReference type="ARBA" id="ARBA00022448"/>
    </source>
</evidence>
<comment type="similarity">
    <text evidence="2">Belongs to the EamA transporter family.</text>
</comment>
<evidence type="ECO:0000256" key="8">
    <source>
        <dbReference type="SAM" id="Phobius"/>
    </source>
</evidence>
<dbReference type="RefSeq" id="WP_131172011.1">
    <property type="nucleotide sequence ID" value="NZ_FXTL01000007.1"/>
</dbReference>
<feature type="transmembrane region" description="Helical" evidence="8">
    <location>
        <begin position="153"/>
        <end position="169"/>
    </location>
</feature>
<proteinExistence type="inferred from homology"/>
<feature type="transmembrane region" description="Helical" evidence="8">
    <location>
        <begin position="215"/>
        <end position="235"/>
    </location>
</feature>
<evidence type="ECO:0000313" key="11">
    <source>
        <dbReference type="Proteomes" id="UP000291933"/>
    </source>
</evidence>
<dbReference type="EMBL" id="SDMR01000008">
    <property type="protein sequence ID" value="TBT94922.1"/>
    <property type="molecule type" value="Genomic_DNA"/>
</dbReference>
<keyword evidence="4" id="KW-1003">Cell membrane</keyword>
<feature type="transmembrane region" description="Helical" evidence="8">
    <location>
        <begin position="242"/>
        <end position="262"/>
    </location>
</feature>
<dbReference type="Proteomes" id="UP000291933">
    <property type="component" value="Unassembled WGS sequence"/>
</dbReference>
<dbReference type="Pfam" id="PF00892">
    <property type="entry name" value="EamA"/>
    <property type="match status" value="1"/>
</dbReference>
<dbReference type="AlphaFoldDB" id="A0A4Q9KKA8"/>
<dbReference type="InterPro" id="IPR000620">
    <property type="entry name" value="EamA_dom"/>
</dbReference>
<dbReference type="PANTHER" id="PTHR22911">
    <property type="entry name" value="ACYL-MALONYL CONDENSING ENZYME-RELATED"/>
    <property type="match status" value="1"/>
</dbReference>
<evidence type="ECO:0000256" key="2">
    <source>
        <dbReference type="ARBA" id="ARBA00007362"/>
    </source>
</evidence>
<evidence type="ECO:0000313" key="10">
    <source>
        <dbReference type="EMBL" id="TBT94922.1"/>
    </source>
</evidence>
<evidence type="ECO:0000259" key="9">
    <source>
        <dbReference type="Pfam" id="PF00892"/>
    </source>
</evidence>
<reference evidence="10 11" key="1">
    <citation type="submission" date="2019-01" db="EMBL/GenBank/DDBJ databases">
        <title>Lactibacter flavus gen. nov., sp. nov., a novel bacterium of the family Propionibacteriaceae isolated from raw milk and dairy products.</title>
        <authorList>
            <person name="Huptas C."/>
            <person name="Wenning M."/>
            <person name="Breitenwieser F."/>
            <person name="Doll E."/>
            <person name="Von Neubeck M."/>
            <person name="Busse H.-J."/>
            <person name="Scherer S."/>
        </authorList>
    </citation>
    <scope>NUCLEOTIDE SEQUENCE [LARGE SCALE GENOMIC DNA]</scope>
    <source>
        <strain evidence="10 11">DSM 22130</strain>
    </source>
</reference>
<feature type="transmembrane region" description="Helical" evidence="8">
    <location>
        <begin position="181"/>
        <end position="203"/>
    </location>
</feature>
<evidence type="ECO:0000256" key="6">
    <source>
        <dbReference type="ARBA" id="ARBA00022989"/>
    </source>
</evidence>
<organism evidence="10 11">
    <name type="scientific">Propioniciclava tarda</name>
    <dbReference type="NCBI Taxonomy" id="433330"/>
    <lineage>
        <taxon>Bacteria</taxon>
        <taxon>Bacillati</taxon>
        <taxon>Actinomycetota</taxon>
        <taxon>Actinomycetes</taxon>
        <taxon>Propionibacteriales</taxon>
        <taxon>Propionibacteriaceae</taxon>
        <taxon>Propioniciclava</taxon>
    </lineage>
</organism>